<dbReference type="PROSITE" id="PS01131">
    <property type="entry name" value="RRNA_A_DIMETH"/>
    <property type="match status" value="1"/>
</dbReference>
<evidence type="ECO:0000256" key="3">
    <source>
        <dbReference type="ARBA" id="ARBA00022691"/>
    </source>
</evidence>
<keyword evidence="5" id="KW-0489">Methyltransferase</keyword>
<dbReference type="CDD" id="cd02440">
    <property type="entry name" value="AdoMet_MTases"/>
    <property type="match status" value="1"/>
</dbReference>
<keyword evidence="3" id="KW-0949">S-adenosyl-L-methionine</keyword>
<dbReference type="GO" id="GO:0005737">
    <property type="term" value="C:cytoplasm"/>
    <property type="evidence" value="ECO:0007669"/>
    <property type="project" value="TreeGrafter"/>
</dbReference>
<comment type="caution">
    <text evidence="5">The sequence shown here is derived from an EMBL/GenBank/DDBJ whole genome shotgun (WGS) entry which is preliminary data.</text>
</comment>
<dbReference type="PANTHER" id="PTHR11579:SF18">
    <property type="entry name" value="PROTEIN-L-ISOASPARTATE O-METHYLTRANSFERASE"/>
    <property type="match status" value="1"/>
</dbReference>
<dbReference type="SUPFAM" id="SSF53335">
    <property type="entry name" value="S-adenosyl-L-methionine-dependent methyltransferases"/>
    <property type="match status" value="1"/>
</dbReference>
<dbReference type="RefSeq" id="WP_043636508.1">
    <property type="nucleotide sequence ID" value="NZ_CP109905.1"/>
</dbReference>
<dbReference type="EMBL" id="MUKV01000029">
    <property type="protein sequence ID" value="OQS35039.1"/>
    <property type="molecule type" value="Genomic_DNA"/>
</dbReference>
<evidence type="ECO:0000256" key="1">
    <source>
        <dbReference type="ARBA" id="ARBA00005369"/>
    </source>
</evidence>
<organism evidence="5 6">
    <name type="scientific">Chromobacterium haemolyticum</name>
    <dbReference type="NCBI Taxonomy" id="394935"/>
    <lineage>
        <taxon>Bacteria</taxon>
        <taxon>Pseudomonadati</taxon>
        <taxon>Pseudomonadota</taxon>
        <taxon>Betaproteobacteria</taxon>
        <taxon>Neisseriales</taxon>
        <taxon>Chromobacteriaceae</taxon>
        <taxon>Chromobacterium</taxon>
    </lineage>
</organism>
<proteinExistence type="inferred from homology"/>
<name>A0A1W0CJV4_9NEIS</name>
<gene>
    <name evidence="5" type="ORF">B0T45_17900</name>
</gene>
<dbReference type="Pfam" id="PF01135">
    <property type="entry name" value="PCMT"/>
    <property type="match status" value="1"/>
</dbReference>
<dbReference type="Gene3D" id="3.40.50.150">
    <property type="entry name" value="Vaccinia Virus protein VP39"/>
    <property type="match status" value="1"/>
</dbReference>
<dbReference type="GO" id="GO:0000179">
    <property type="term" value="F:rRNA (adenine-N6,N6-)-dimethyltransferase activity"/>
    <property type="evidence" value="ECO:0007669"/>
    <property type="project" value="InterPro"/>
</dbReference>
<dbReference type="AlphaFoldDB" id="A0A1W0CJV4"/>
<dbReference type="InterPro" id="IPR020596">
    <property type="entry name" value="rRNA_Ade_Mease_Trfase_CS"/>
</dbReference>
<dbReference type="InterPro" id="IPR000682">
    <property type="entry name" value="PCMT"/>
</dbReference>
<dbReference type="PANTHER" id="PTHR11579">
    <property type="entry name" value="PROTEIN-L-ISOASPARTATE O-METHYLTRANSFERASE"/>
    <property type="match status" value="1"/>
</dbReference>
<keyword evidence="5" id="KW-0808">Transferase</keyword>
<comment type="similarity">
    <text evidence="1">Belongs to the methyltransferase superfamily. L-isoaspartyl/D-aspartyl protein methyltransferase family.</text>
</comment>
<reference evidence="5 6" key="1">
    <citation type="submission" date="2017-02" db="EMBL/GenBank/DDBJ databases">
        <title>Chromobacterium haemolyticum H5244.</title>
        <authorList>
            <person name="Gulvik C.A."/>
        </authorList>
    </citation>
    <scope>NUCLEOTIDE SEQUENCE [LARGE SCALE GENOMIC DNA]</scope>
    <source>
        <strain evidence="5 6">H5244</strain>
    </source>
</reference>
<evidence type="ECO:0000256" key="2">
    <source>
        <dbReference type="ARBA" id="ARBA00013346"/>
    </source>
</evidence>
<dbReference type="InterPro" id="IPR029063">
    <property type="entry name" value="SAM-dependent_MTases_sf"/>
</dbReference>
<evidence type="ECO:0000313" key="6">
    <source>
        <dbReference type="Proteomes" id="UP000192721"/>
    </source>
</evidence>
<sequence length="219" mass="24022">MDFENARFNMVEQQIRPWDVLDTNVLDLLFHVKREQFVAADKRSLAFVDTELPLPNGSFMLQPKMEARLVQDAAIQPRDKILEIGTGSGYLTALLAKLGQHVYSVEIDPAQRETAAANLKQAGISNVTLVEGDGVLGLPQQAPFDVIVVGGSLPVVPQELKDQLAVGGRLIMVVGDLPVMTCKLIKRETESSFSETGLFETCIARLAKAEAVEPERFAF</sequence>
<evidence type="ECO:0000256" key="4">
    <source>
        <dbReference type="ARBA" id="ARBA00030757"/>
    </source>
</evidence>
<protein>
    <recommendedName>
        <fullName evidence="2">Protein-L-isoaspartate O-methyltransferase</fullName>
    </recommendedName>
    <alternativeName>
        <fullName evidence="4">Protein L-isoaspartyl methyltransferase</fullName>
    </alternativeName>
</protein>
<dbReference type="Proteomes" id="UP000192721">
    <property type="component" value="Unassembled WGS sequence"/>
</dbReference>
<evidence type="ECO:0000313" key="5">
    <source>
        <dbReference type="EMBL" id="OQS35039.1"/>
    </source>
</evidence>
<accession>A0A1W0CJV4</accession>
<dbReference type="PROSITE" id="PS01279">
    <property type="entry name" value="PCMT"/>
    <property type="match status" value="1"/>
</dbReference>
<dbReference type="GO" id="GO:0004719">
    <property type="term" value="F:protein-L-isoaspartate (D-aspartate) O-methyltransferase activity"/>
    <property type="evidence" value="ECO:0007669"/>
    <property type="project" value="InterPro"/>
</dbReference>